<keyword evidence="3" id="KW-0808">Transferase</keyword>
<protein>
    <recommendedName>
        <fullName evidence="6">Methyltransferase domain-containing protein</fullName>
    </recommendedName>
</protein>
<evidence type="ECO:0000256" key="3">
    <source>
        <dbReference type="ARBA" id="ARBA00022679"/>
    </source>
</evidence>
<dbReference type="Pfam" id="PF13649">
    <property type="entry name" value="Methyltransf_25"/>
    <property type="match status" value="1"/>
</dbReference>
<evidence type="ECO:0000256" key="2">
    <source>
        <dbReference type="ARBA" id="ARBA00022603"/>
    </source>
</evidence>
<dbReference type="InterPro" id="IPR041698">
    <property type="entry name" value="Methyltransf_25"/>
</dbReference>
<dbReference type="GO" id="GO:0008168">
    <property type="term" value="F:methyltransferase activity"/>
    <property type="evidence" value="ECO:0007669"/>
    <property type="project" value="UniProtKB-KW"/>
</dbReference>
<dbReference type="PANTHER" id="PTHR12176:SF78">
    <property type="entry name" value="EEF1A LYSINE AND N-TERMINAL METHYLTRANSFERASE"/>
    <property type="match status" value="1"/>
</dbReference>
<evidence type="ECO:0000256" key="5">
    <source>
        <dbReference type="SAM" id="MobiDB-lite"/>
    </source>
</evidence>
<evidence type="ECO:0000256" key="1">
    <source>
        <dbReference type="ARBA" id="ARBA00008361"/>
    </source>
</evidence>
<keyword evidence="2" id="KW-0489">Methyltransferase</keyword>
<dbReference type="Proteomes" id="UP000708148">
    <property type="component" value="Unassembled WGS sequence"/>
</dbReference>
<feature type="domain" description="Methyltransferase" evidence="6">
    <location>
        <begin position="51"/>
        <end position="135"/>
    </location>
</feature>
<gene>
    <name evidence="7" type="ORF">OSTQU699_LOCUS6072</name>
</gene>
<name>A0A8S1J0M8_9CHLO</name>
<comment type="caution">
    <text evidence="7">The sequence shown here is derived from an EMBL/GenBank/DDBJ whole genome shotgun (WGS) entry which is preliminary data.</text>
</comment>
<evidence type="ECO:0000313" key="7">
    <source>
        <dbReference type="EMBL" id="CAD7700713.1"/>
    </source>
</evidence>
<evidence type="ECO:0000313" key="8">
    <source>
        <dbReference type="Proteomes" id="UP000708148"/>
    </source>
</evidence>
<dbReference type="AlphaFoldDB" id="A0A8S1J0M8"/>
<reference evidence="7" key="1">
    <citation type="submission" date="2020-12" db="EMBL/GenBank/DDBJ databases">
        <authorList>
            <person name="Iha C."/>
        </authorList>
    </citation>
    <scope>NUCLEOTIDE SEQUENCE</scope>
</reference>
<accession>A0A8S1J0M8</accession>
<dbReference type="OrthoDB" id="411785at2759"/>
<dbReference type="SUPFAM" id="SSF53335">
    <property type="entry name" value="S-adenosyl-L-methionine-dependent methyltransferases"/>
    <property type="match status" value="2"/>
</dbReference>
<dbReference type="GO" id="GO:0032259">
    <property type="term" value="P:methylation"/>
    <property type="evidence" value="ECO:0007669"/>
    <property type="project" value="UniProtKB-KW"/>
</dbReference>
<dbReference type="EMBL" id="CAJHUC010001323">
    <property type="protein sequence ID" value="CAD7700713.1"/>
    <property type="molecule type" value="Genomic_DNA"/>
</dbReference>
<feature type="region of interest" description="Disordered" evidence="5">
    <location>
        <begin position="442"/>
        <end position="464"/>
    </location>
</feature>
<keyword evidence="4" id="KW-0511">Multifunctional enzyme</keyword>
<dbReference type="Gene3D" id="3.40.50.150">
    <property type="entry name" value="Vaccinia Virus protein VP39"/>
    <property type="match status" value="2"/>
</dbReference>
<organism evidence="7 8">
    <name type="scientific">Ostreobium quekettii</name>
    <dbReference type="NCBI Taxonomy" id="121088"/>
    <lineage>
        <taxon>Eukaryota</taxon>
        <taxon>Viridiplantae</taxon>
        <taxon>Chlorophyta</taxon>
        <taxon>core chlorophytes</taxon>
        <taxon>Ulvophyceae</taxon>
        <taxon>TCBD clade</taxon>
        <taxon>Bryopsidales</taxon>
        <taxon>Ostreobineae</taxon>
        <taxon>Ostreobiaceae</taxon>
        <taxon>Ostreobium</taxon>
    </lineage>
</organism>
<proteinExistence type="inferred from homology"/>
<dbReference type="InterPro" id="IPR029063">
    <property type="entry name" value="SAM-dependent_MTases_sf"/>
</dbReference>
<evidence type="ECO:0000259" key="6">
    <source>
        <dbReference type="Pfam" id="PF13649"/>
    </source>
</evidence>
<comment type="similarity">
    <text evidence="1">Belongs to the methyltransferase superfamily.</text>
</comment>
<dbReference type="InterPro" id="IPR051419">
    <property type="entry name" value="Lys/N-term_MeTrsfase_sf"/>
</dbReference>
<evidence type="ECO:0000256" key="4">
    <source>
        <dbReference type="ARBA" id="ARBA00023268"/>
    </source>
</evidence>
<keyword evidence="8" id="KW-1185">Reference proteome</keyword>
<sequence>MELLPNNFDEFRSVGYWDRFFKERRELPFEWYGEWGELKNVAMPFCTGKKILMAGCGNSELSSQMYDDGIHNITNIDFSKVVIREMLSKNVRSRPQMKWMVMDMTKMRFEDGAFDVLVDKGGLDALMGEDNSAAVSAGAAYTSEVSRVLDKGTGTYICITLGQRHVLRTLFGHFTSNWQLSLHQIPPPADMANSRLQPFVVICRRGGGDQNDEMPLIELAFERAQAVLGQNAEQVAGVFKMVDDDNSARQQGTSLAAGQGFDILHPGRRVVLSLPQGKGTDGSSHPMFLASVLDSTQNTGGEAMECAVFIVPQGKESEWLYSTPEGQWEVSSQCNAQRLVLVALAGGCQAADMHALQATLSPMVLDLAPTSVRFQPKKIPYMTAVEGIGRKAVRDKVESKLSGRIIVEDVELDDGRYLRRLVFVSNSSVIQSEVILSLKAPDNANTSSRPQRKKGLHTLPPTSALSVDHSHLPMNYHQAIVACLGLTGRALFKDRHRQGGVSGLPQALVVGLGGGGLPMFLGRHFNLDVEVVELDPVVVDVAQKWFGFENSNHMRATVGDGIQAVKQRSTLVQEQGPHYAVDLLVLDAGSLDVSAGISAPPLAFLEEDFLRAVKDVLSDDGILVVNCVARSSERRADVAKAIQGVFPELLEIDVEDDVNHVLCAGRPTCELLPDGGMRMQESRIAEIGQNLKGAARCPWGTDIDTESLLRSLQRISFS</sequence>
<dbReference type="PANTHER" id="PTHR12176">
    <property type="entry name" value="SAM-DEPENDENT METHYLTRANSFERASE SUPERFAMILY PROTEIN"/>
    <property type="match status" value="1"/>
</dbReference>